<dbReference type="Pfam" id="PF19300">
    <property type="entry name" value="BPD_transp_1_N"/>
    <property type="match status" value="1"/>
</dbReference>
<name>A0AAE6NTX9_PARPN</name>
<evidence type="ECO:0000313" key="11">
    <source>
        <dbReference type="Proteomes" id="UP000273626"/>
    </source>
</evidence>
<keyword evidence="2 7" id="KW-0813">Transport</keyword>
<dbReference type="SUPFAM" id="SSF161098">
    <property type="entry name" value="MetI-like"/>
    <property type="match status" value="1"/>
</dbReference>
<comment type="subcellular location">
    <subcellularLocation>
        <location evidence="1 7">Cell membrane</location>
        <topology evidence="1 7">Multi-pass membrane protein</topology>
    </subcellularLocation>
</comment>
<comment type="similarity">
    <text evidence="7">Belongs to the binding-protein-dependent transport system permease family.</text>
</comment>
<feature type="transmembrane region" description="Helical" evidence="7">
    <location>
        <begin position="280"/>
        <end position="306"/>
    </location>
</feature>
<dbReference type="RefSeq" id="WP_123130384.1">
    <property type="nucleotide sequence ID" value="NZ_CP044425.1"/>
</dbReference>
<dbReference type="PANTHER" id="PTHR43163:SF6">
    <property type="entry name" value="DIPEPTIDE TRANSPORT SYSTEM PERMEASE PROTEIN DPPB-RELATED"/>
    <property type="match status" value="1"/>
</dbReference>
<evidence type="ECO:0000256" key="4">
    <source>
        <dbReference type="ARBA" id="ARBA00022692"/>
    </source>
</evidence>
<accession>A0AAE6NTX9</accession>
<proteinExistence type="inferred from homology"/>
<keyword evidence="11" id="KW-1185">Reference proteome</keyword>
<dbReference type="GO" id="GO:0005886">
    <property type="term" value="C:plasma membrane"/>
    <property type="evidence" value="ECO:0007669"/>
    <property type="project" value="UniProtKB-SubCell"/>
</dbReference>
<feature type="transmembrane region" description="Helical" evidence="7">
    <location>
        <begin position="177"/>
        <end position="196"/>
    </location>
</feature>
<evidence type="ECO:0000313" key="9">
    <source>
        <dbReference type="EMBL" id="QFG36249.1"/>
    </source>
</evidence>
<evidence type="ECO:0000256" key="5">
    <source>
        <dbReference type="ARBA" id="ARBA00022989"/>
    </source>
</evidence>
<keyword evidence="9" id="KW-0614">Plasmid</keyword>
<dbReference type="Gene3D" id="1.10.3720.10">
    <property type="entry name" value="MetI-like"/>
    <property type="match status" value="1"/>
</dbReference>
<feature type="domain" description="ABC transmembrane type-1" evidence="8">
    <location>
        <begin position="97"/>
        <end position="303"/>
    </location>
</feature>
<dbReference type="InterPro" id="IPR045621">
    <property type="entry name" value="BPD_transp_1_N"/>
</dbReference>
<feature type="transmembrane region" description="Helical" evidence="7">
    <location>
        <begin position="133"/>
        <end position="157"/>
    </location>
</feature>
<dbReference type="InterPro" id="IPR000515">
    <property type="entry name" value="MetI-like"/>
</dbReference>
<dbReference type="Proteomes" id="UP000273626">
    <property type="component" value="Unassembled WGS sequence"/>
</dbReference>
<evidence type="ECO:0000313" key="10">
    <source>
        <dbReference type="EMBL" id="RKS43176.1"/>
    </source>
</evidence>
<geneLocation type="plasmid" evidence="12">
    <name>ppan2</name>
</geneLocation>
<dbReference type="Proteomes" id="UP000326453">
    <property type="component" value="Plasmid pPAN2"/>
</dbReference>
<evidence type="ECO:0000256" key="1">
    <source>
        <dbReference type="ARBA" id="ARBA00004651"/>
    </source>
</evidence>
<dbReference type="EMBL" id="CP044425">
    <property type="protein sequence ID" value="QFG36249.1"/>
    <property type="molecule type" value="Genomic_DNA"/>
</dbReference>
<dbReference type="GO" id="GO:0055085">
    <property type="term" value="P:transmembrane transport"/>
    <property type="evidence" value="ECO:0007669"/>
    <property type="project" value="InterPro"/>
</dbReference>
<evidence type="ECO:0000256" key="2">
    <source>
        <dbReference type="ARBA" id="ARBA00022448"/>
    </source>
</evidence>
<organism evidence="9 12">
    <name type="scientific">Paracoccus pantotrophus</name>
    <name type="common">Thiosphaera pantotropha</name>
    <dbReference type="NCBI Taxonomy" id="82367"/>
    <lineage>
        <taxon>Bacteria</taxon>
        <taxon>Pseudomonadati</taxon>
        <taxon>Pseudomonadota</taxon>
        <taxon>Alphaproteobacteria</taxon>
        <taxon>Rhodobacterales</taxon>
        <taxon>Paracoccaceae</taxon>
        <taxon>Paracoccus</taxon>
    </lineage>
</organism>
<dbReference type="GeneID" id="51370588"/>
<evidence type="ECO:0000256" key="6">
    <source>
        <dbReference type="ARBA" id="ARBA00023136"/>
    </source>
</evidence>
<protein>
    <submittedName>
        <fullName evidence="9">ABC transporter permease</fullName>
    </submittedName>
    <submittedName>
        <fullName evidence="10">Peptide/nickel transport system permease protein</fullName>
    </submittedName>
</protein>
<dbReference type="Pfam" id="PF00528">
    <property type="entry name" value="BPD_transp_1"/>
    <property type="match status" value="1"/>
</dbReference>
<dbReference type="PANTHER" id="PTHR43163">
    <property type="entry name" value="DIPEPTIDE TRANSPORT SYSTEM PERMEASE PROTEIN DPPB-RELATED"/>
    <property type="match status" value="1"/>
</dbReference>
<keyword evidence="6 7" id="KW-0472">Membrane</keyword>
<feature type="transmembrane region" description="Helical" evidence="7">
    <location>
        <begin position="96"/>
        <end position="121"/>
    </location>
</feature>
<evidence type="ECO:0000256" key="3">
    <source>
        <dbReference type="ARBA" id="ARBA00022475"/>
    </source>
</evidence>
<sequence>MTFLAFLARRLAGTIPVLIGISLAAFLLVHLAPGDPARLLMGDRASEEAVAALRDRMGLNDNLATQYLNYMGHLLRADLGQSLRFQRPVLTLIGQFLPATLFLIGYVMVISVPLTVILAVTAARNRDRWPDQFIRLGAIIGMTFPVFWLALMMSRYFGVELGWLPVSGFGEGFTGHLRHLFLPAISISAWLVPLLLRSLRATLIHEMEADYVVAGRSKGLPEGLNFRRHVLMNSLIPTLNLLGVMLAYLIGGAVVVEVVYAVPGIGTLMINAVLGRDFQVIQGVTVVYALLTVLITLCVDLLSALIDPRIKP</sequence>
<dbReference type="InterPro" id="IPR035906">
    <property type="entry name" value="MetI-like_sf"/>
</dbReference>
<feature type="transmembrane region" description="Helical" evidence="7">
    <location>
        <begin position="12"/>
        <end position="32"/>
    </location>
</feature>
<gene>
    <name evidence="10" type="ORF">BDE18_4132</name>
    <name evidence="9" type="ORF">ESD82_08430</name>
</gene>
<geneLocation type="plasmid" evidence="9">
    <name>pPAN2</name>
</geneLocation>
<reference evidence="9 12" key="2">
    <citation type="submission" date="2019-01" db="EMBL/GenBank/DDBJ databases">
        <title>Complete Genome Sequence and Annotation of the Paracoccus pantotrophus type strain DSM 2944.</title>
        <authorList>
            <person name="Bockwoldt J.A."/>
            <person name="Zimmermann M."/>
            <person name="Tiso T."/>
            <person name="Blank L.M."/>
        </authorList>
    </citation>
    <scope>NUCLEOTIDE SEQUENCE [LARGE SCALE GENOMIC DNA]</scope>
    <source>
        <strain evidence="9 12">DSM 2944</strain>
        <plasmid evidence="12">ppan2</plasmid>
        <plasmid evidence="9">pPAN2</plasmid>
    </source>
</reference>
<feature type="transmembrane region" description="Helical" evidence="7">
    <location>
        <begin position="235"/>
        <end position="260"/>
    </location>
</feature>
<dbReference type="EMBL" id="RBLI01000003">
    <property type="protein sequence ID" value="RKS43176.1"/>
    <property type="molecule type" value="Genomic_DNA"/>
</dbReference>
<dbReference type="PROSITE" id="PS50928">
    <property type="entry name" value="ABC_TM1"/>
    <property type="match status" value="1"/>
</dbReference>
<evidence type="ECO:0000256" key="7">
    <source>
        <dbReference type="RuleBase" id="RU363032"/>
    </source>
</evidence>
<keyword evidence="5 7" id="KW-1133">Transmembrane helix</keyword>
<reference evidence="10 11" key="1">
    <citation type="submission" date="2018-10" db="EMBL/GenBank/DDBJ databases">
        <title>Genomic Encyclopedia of Archaeal and Bacterial Type Strains, Phase II (KMG-II): from individual species to whole genera.</title>
        <authorList>
            <person name="Goeker M."/>
        </authorList>
    </citation>
    <scope>NUCLEOTIDE SEQUENCE [LARGE SCALE GENOMIC DNA]</scope>
    <source>
        <strain evidence="11">ATCC 35512 / DSM 2944 / CIP 106514 / LMD 82.5 / NBRC 102493 / NCCB 82005 / GB17</strain>
        <strain evidence="10">DSM 2944</strain>
    </source>
</reference>
<evidence type="ECO:0000259" key="8">
    <source>
        <dbReference type="PROSITE" id="PS50928"/>
    </source>
</evidence>
<keyword evidence="3" id="KW-1003">Cell membrane</keyword>
<dbReference type="CDD" id="cd06261">
    <property type="entry name" value="TM_PBP2"/>
    <property type="match status" value="1"/>
</dbReference>
<dbReference type="AlphaFoldDB" id="A0AAE6NTX9"/>
<keyword evidence="4 7" id="KW-0812">Transmembrane</keyword>
<dbReference type="KEGG" id="ppan:ESD82_08430"/>
<evidence type="ECO:0000313" key="12">
    <source>
        <dbReference type="Proteomes" id="UP000326453"/>
    </source>
</evidence>